<keyword evidence="8" id="KW-0472">Membrane</keyword>
<keyword evidence="11" id="KW-1185">Reference proteome</keyword>
<evidence type="ECO:0000256" key="1">
    <source>
        <dbReference type="ARBA" id="ARBA00004443"/>
    </source>
</evidence>
<dbReference type="AlphaFoldDB" id="A0A9Q0FAA5"/>
<evidence type="ECO:0000313" key="11">
    <source>
        <dbReference type="Proteomes" id="UP001141552"/>
    </source>
</evidence>
<evidence type="ECO:0000256" key="2">
    <source>
        <dbReference type="ARBA" id="ARBA00009508"/>
    </source>
</evidence>
<keyword evidence="3" id="KW-0813">Transport</keyword>
<evidence type="ECO:0000256" key="3">
    <source>
        <dbReference type="ARBA" id="ARBA00022448"/>
    </source>
</evidence>
<comment type="subcellular location">
    <subcellularLocation>
        <location evidence="1">Mitochondrion inner membrane</location>
        <topology evidence="1">Peripheral membrane protein</topology>
        <orientation evidence="1">Matrix side</orientation>
    </subcellularLocation>
</comment>
<evidence type="ECO:0000256" key="7">
    <source>
        <dbReference type="ARBA" id="ARBA00023128"/>
    </source>
</evidence>
<evidence type="ECO:0000256" key="5">
    <source>
        <dbReference type="ARBA" id="ARBA00022792"/>
    </source>
</evidence>
<proteinExistence type="inferred from homology"/>
<comment type="similarity">
    <text evidence="2">Belongs to the complex I LYR family.</text>
</comment>
<dbReference type="GO" id="GO:0005743">
    <property type="term" value="C:mitochondrial inner membrane"/>
    <property type="evidence" value="ECO:0007669"/>
    <property type="project" value="UniProtKB-SubCell"/>
</dbReference>
<evidence type="ECO:0000313" key="10">
    <source>
        <dbReference type="EMBL" id="KAJ4827004.1"/>
    </source>
</evidence>
<evidence type="ECO:0000256" key="6">
    <source>
        <dbReference type="ARBA" id="ARBA00022982"/>
    </source>
</evidence>
<feature type="compositionally biased region" description="Low complexity" evidence="9">
    <location>
        <begin position="15"/>
        <end position="29"/>
    </location>
</feature>
<keyword evidence="6" id="KW-0249">Electron transport</keyword>
<keyword evidence="5" id="KW-0999">Mitochondrion inner membrane</keyword>
<keyword evidence="7" id="KW-0496">Mitochondrion</keyword>
<name>A0A9Q0FAA5_9ROSI</name>
<dbReference type="GO" id="GO:0006979">
    <property type="term" value="P:response to oxidative stress"/>
    <property type="evidence" value="ECO:0007669"/>
    <property type="project" value="TreeGrafter"/>
</dbReference>
<dbReference type="PANTHER" id="PTHR12964:SF0">
    <property type="entry name" value="NADH DEHYDROGENASE [UBIQUINONE] 1 ALPHA SUBCOMPLEX SUBUNIT 6"/>
    <property type="match status" value="1"/>
</dbReference>
<feature type="region of interest" description="Disordered" evidence="9">
    <location>
        <begin position="1"/>
        <end position="45"/>
    </location>
</feature>
<comment type="caution">
    <text evidence="10">The sequence shown here is derived from an EMBL/GenBank/DDBJ whole genome shotgun (WGS) entry which is preliminary data.</text>
</comment>
<reference evidence="10" key="2">
    <citation type="journal article" date="2023" name="Plants (Basel)">
        <title>Annotation of the Turnera subulata (Passifloraceae) Draft Genome Reveals the S-Locus Evolved after the Divergence of Turneroideae from Passifloroideae in a Stepwise Manner.</title>
        <authorList>
            <person name="Henning P.M."/>
            <person name="Roalson E.H."/>
            <person name="Mir W."/>
            <person name="McCubbin A.G."/>
            <person name="Shore J.S."/>
        </authorList>
    </citation>
    <scope>NUCLEOTIDE SEQUENCE</scope>
    <source>
        <strain evidence="10">F60SS</strain>
    </source>
</reference>
<dbReference type="PANTHER" id="PTHR12964">
    <property type="entry name" value="NADH-UBIQUINONE OXIDOREDUCTASE B14 SUBUNIT"/>
    <property type="match status" value="1"/>
</dbReference>
<organism evidence="10 11">
    <name type="scientific">Turnera subulata</name>
    <dbReference type="NCBI Taxonomy" id="218843"/>
    <lineage>
        <taxon>Eukaryota</taxon>
        <taxon>Viridiplantae</taxon>
        <taxon>Streptophyta</taxon>
        <taxon>Embryophyta</taxon>
        <taxon>Tracheophyta</taxon>
        <taxon>Spermatophyta</taxon>
        <taxon>Magnoliopsida</taxon>
        <taxon>eudicotyledons</taxon>
        <taxon>Gunneridae</taxon>
        <taxon>Pentapetalae</taxon>
        <taxon>rosids</taxon>
        <taxon>fabids</taxon>
        <taxon>Malpighiales</taxon>
        <taxon>Passifloraceae</taxon>
        <taxon>Turnera</taxon>
    </lineage>
</organism>
<evidence type="ECO:0000256" key="9">
    <source>
        <dbReference type="SAM" id="MobiDB-lite"/>
    </source>
</evidence>
<dbReference type="Proteomes" id="UP001141552">
    <property type="component" value="Unassembled WGS sequence"/>
</dbReference>
<reference evidence="10" key="1">
    <citation type="submission" date="2022-02" db="EMBL/GenBank/DDBJ databases">
        <authorList>
            <person name="Henning P.M."/>
            <person name="McCubbin A.G."/>
            <person name="Shore J.S."/>
        </authorList>
    </citation>
    <scope>NUCLEOTIDE SEQUENCE</scope>
    <source>
        <strain evidence="10">F60SS</strain>
        <tissue evidence="10">Leaves</tissue>
    </source>
</reference>
<sequence>MERERSSSNRPADPSPKSWRSTTSTTSSPSPSPAPTSPPHFCKNAHITNPKGEVIALQMIDMLVFKGMEEMGNIVEHTKQRHHINGQYVVGQQGLVQELNPKDDAISPFLNNFYKTSYS</sequence>
<dbReference type="EMBL" id="JAKUCV010006518">
    <property type="protein sequence ID" value="KAJ4827004.1"/>
    <property type="molecule type" value="Genomic_DNA"/>
</dbReference>
<evidence type="ECO:0000256" key="4">
    <source>
        <dbReference type="ARBA" id="ARBA00022660"/>
    </source>
</evidence>
<dbReference type="OrthoDB" id="14535at2759"/>
<gene>
    <name evidence="10" type="ORF">Tsubulata_037760</name>
</gene>
<keyword evidence="4" id="KW-0679">Respiratory chain</keyword>
<evidence type="ECO:0000256" key="8">
    <source>
        <dbReference type="ARBA" id="ARBA00023136"/>
    </source>
</evidence>
<accession>A0A9Q0FAA5</accession>
<protein>
    <submittedName>
        <fullName evidence="10">Uncharacterized protein</fullName>
    </submittedName>
</protein>
<dbReference type="InterPro" id="IPR016488">
    <property type="entry name" value="NADH_Ub_cplx-1_asu_su-6"/>
</dbReference>